<evidence type="ECO:0008006" key="2">
    <source>
        <dbReference type="Google" id="ProtNLM"/>
    </source>
</evidence>
<dbReference type="EMBL" id="CP000393">
    <property type="protein sequence ID" value="ABG49559.1"/>
    <property type="molecule type" value="Genomic_DNA"/>
</dbReference>
<reference evidence="1" key="1">
    <citation type="submission" date="2006-06" db="EMBL/GenBank/DDBJ databases">
        <title>Complete sequence of Trichodesmium erythraeum IMS101.</title>
        <authorList>
            <consortium name="US DOE Joint Genome Institute"/>
            <person name="Copeland A."/>
            <person name="Lucas S."/>
            <person name="Lapidus A."/>
            <person name="Barry K."/>
            <person name="Detter J.C."/>
            <person name="Glavina del Rio T."/>
            <person name="Hammon N."/>
            <person name="Israni S."/>
            <person name="Dalin E."/>
            <person name="Tice H."/>
            <person name="Pitluck S."/>
            <person name="Kiss H."/>
            <person name="Munk A.C."/>
            <person name="Brettin T."/>
            <person name="Bruce D."/>
            <person name="Han C."/>
            <person name="Tapia R."/>
            <person name="Gilna P."/>
            <person name="Schmutz J."/>
            <person name="Larimer F."/>
            <person name="Land M."/>
            <person name="Hauser L."/>
            <person name="Kyrpides N."/>
            <person name="Kim E."/>
            <person name="Richardson P."/>
        </authorList>
    </citation>
    <scope>NUCLEOTIDE SEQUENCE [LARGE SCALE GENOMIC DNA]</scope>
    <source>
        <strain evidence="1">IMS101</strain>
    </source>
</reference>
<dbReference type="OrthoDB" id="461768at2"/>
<dbReference type="HOGENOM" id="CLU_141457_1_0_3"/>
<proteinExistence type="predicted"/>
<dbReference type="InterPro" id="IPR008479">
    <property type="entry name" value="DUF760"/>
</dbReference>
<evidence type="ECO:0000313" key="1">
    <source>
        <dbReference type="EMBL" id="ABG49559.1"/>
    </source>
</evidence>
<protein>
    <recommendedName>
        <fullName evidence="2">DUF760 domain-containing protein</fullName>
    </recommendedName>
</protein>
<dbReference type="RefSeq" id="WP_011609961.1">
    <property type="nucleotide sequence ID" value="NC_008312.1"/>
</dbReference>
<sequence>MNNIPGSPSKNFFSQSNSSNLLWQYVQSMNPETVAQLSKPAPEVAQIMEQNLRGILGNLPPENFSMAITTSRENLGQLLASAMMSGYFLNQAKQRMELENLSIPFTNDKNE</sequence>
<dbReference type="PANTHER" id="PTHR33598">
    <property type="entry name" value="OS02G0833400 PROTEIN"/>
    <property type="match status" value="1"/>
</dbReference>
<gene>
    <name evidence="1" type="ordered locus">Tery_0041</name>
</gene>
<dbReference type="STRING" id="203124.Tery_0041"/>
<dbReference type="Pfam" id="PF05542">
    <property type="entry name" value="DUF760"/>
    <property type="match status" value="1"/>
</dbReference>
<organism evidence="1">
    <name type="scientific">Trichodesmium erythraeum (strain IMS101)</name>
    <dbReference type="NCBI Taxonomy" id="203124"/>
    <lineage>
        <taxon>Bacteria</taxon>
        <taxon>Bacillati</taxon>
        <taxon>Cyanobacteriota</taxon>
        <taxon>Cyanophyceae</taxon>
        <taxon>Oscillatoriophycideae</taxon>
        <taxon>Oscillatoriales</taxon>
        <taxon>Microcoleaceae</taxon>
        <taxon>Trichodesmium</taxon>
    </lineage>
</organism>
<accession>Q11AB5</accession>
<name>Q11AB5_TRIEI</name>
<dbReference type="PANTHER" id="PTHR33598:SF4">
    <property type="entry name" value="OS02G0833400 PROTEIN"/>
    <property type="match status" value="1"/>
</dbReference>
<dbReference type="eggNOG" id="ENOG5032RN6">
    <property type="taxonomic scope" value="Bacteria"/>
</dbReference>
<dbReference type="AlphaFoldDB" id="Q11AB5"/>
<dbReference type="KEGG" id="ter:Tery_0041"/>